<feature type="compositionally biased region" description="Polar residues" evidence="4">
    <location>
        <begin position="782"/>
        <end position="793"/>
    </location>
</feature>
<evidence type="ECO:0000256" key="3">
    <source>
        <dbReference type="ARBA" id="ARBA00022833"/>
    </source>
</evidence>
<evidence type="ECO:0000313" key="7">
    <source>
        <dbReference type="Proteomes" id="UP000250140"/>
    </source>
</evidence>
<feature type="compositionally biased region" description="Basic and acidic residues" evidence="4">
    <location>
        <begin position="893"/>
        <end position="902"/>
    </location>
</feature>
<accession>A0A8E2FDK1</accession>
<dbReference type="SUPFAM" id="SSF57850">
    <property type="entry name" value="RING/U-box"/>
    <property type="match status" value="4"/>
</dbReference>
<evidence type="ECO:0000313" key="6">
    <source>
        <dbReference type="EMBL" id="OCL15006.1"/>
    </source>
</evidence>
<feature type="domain" description="ZZ-type" evidence="5">
    <location>
        <begin position="462"/>
        <end position="515"/>
    </location>
</feature>
<organism evidence="6 7">
    <name type="scientific">Glonium stellatum</name>
    <dbReference type="NCBI Taxonomy" id="574774"/>
    <lineage>
        <taxon>Eukaryota</taxon>
        <taxon>Fungi</taxon>
        <taxon>Dikarya</taxon>
        <taxon>Ascomycota</taxon>
        <taxon>Pezizomycotina</taxon>
        <taxon>Dothideomycetes</taxon>
        <taxon>Pleosporomycetidae</taxon>
        <taxon>Gloniales</taxon>
        <taxon>Gloniaceae</taxon>
        <taxon>Glonium</taxon>
    </lineage>
</organism>
<feature type="region of interest" description="Disordered" evidence="4">
    <location>
        <begin position="782"/>
        <end position="803"/>
    </location>
</feature>
<dbReference type="SMART" id="SM00291">
    <property type="entry name" value="ZnF_ZZ"/>
    <property type="match status" value="4"/>
</dbReference>
<feature type="compositionally biased region" description="Low complexity" evidence="4">
    <location>
        <begin position="142"/>
        <end position="152"/>
    </location>
</feature>
<feature type="region of interest" description="Disordered" evidence="4">
    <location>
        <begin position="99"/>
        <end position="155"/>
    </location>
</feature>
<name>A0A8E2FDK1_9PEZI</name>
<dbReference type="Gene3D" id="2.60.40.10">
    <property type="entry name" value="Immunoglobulins"/>
    <property type="match status" value="1"/>
</dbReference>
<keyword evidence="1" id="KW-0479">Metal-binding</keyword>
<feature type="compositionally biased region" description="Basic and acidic residues" evidence="4">
    <location>
        <begin position="920"/>
        <end position="929"/>
    </location>
</feature>
<protein>
    <recommendedName>
        <fullName evidence="5">ZZ-type domain-containing protein</fullName>
    </recommendedName>
</protein>
<keyword evidence="2" id="KW-0863">Zinc-finger</keyword>
<dbReference type="Gene3D" id="3.30.60.90">
    <property type="match status" value="4"/>
</dbReference>
<dbReference type="InterPro" id="IPR013783">
    <property type="entry name" value="Ig-like_fold"/>
</dbReference>
<gene>
    <name evidence="6" type="ORF">AOQ84DRAFT_158155</name>
</gene>
<feature type="domain" description="ZZ-type" evidence="5">
    <location>
        <begin position="233"/>
        <end position="275"/>
    </location>
</feature>
<keyword evidence="7" id="KW-1185">Reference proteome</keyword>
<dbReference type="InterPro" id="IPR043145">
    <property type="entry name" value="Znf_ZZ_sf"/>
</dbReference>
<dbReference type="CDD" id="cd02249">
    <property type="entry name" value="ZZ"/>
    <property type="match status" value="1"/>
</dbReference>
<sequence>MATNVPVTLDTLIAIKIAIQGSNRKFKIPLRDLGAHVLPDKLRALLAIPSNQEVVFERYSDSACSYITLDSENAQVYKTLFRAAKAKLKLRLRATIISDETEPTPPPPAPPAHNHASNPPLPSSSRFSSLSSLTMSPPPLPTQSSSIIRSSLPPRPTGSYNYNRMAAFNHSMLELNKPNAIPPQSLGNKPEAEAPVPRSFPARESFFTLPTEANQDADLAFRMKDHVSPPAPPSWVVYCNNCDNPMANEHFHCSICDNGDYDLCASCVDSGIHCPGAGHWMVKRFVKNGTVVNSTTERIGPKAKVDAESEAEKEMPGAFTEEKKPEIYEAEQPTRTCNSCVKVFPEKEFVTCATCEDYDLCLDCHVGTKHGHHPGHAFKAATSDTALTALADFLCCEGRNVRHAAVCDGCEKFIYGVRHKCLNCPDWDYCSTCIKSAKFIHPQHRFVPIYEPLPEPHTSVVRHYGIYCDGPLCKDKENMSYIEGVRYKCAVCHDTDFCANCEAIPTNRHNRTHPLIKFKTPVRNVSVTTMGEDKNGVAMTTMGDVPARRSTATETVPVAPSANAATQVQTIVDLKPTEEPAAKPLKEKIEIKDLLAEPIQEKIKVQDLLATPVPEMAKAEAKPEVVSTLEVSTTETVKAAPSGELNAHFIRDTIPDGTKVFPGHRFIQVWTLRNPGPHSWPAGCSVRYVGGDNMLNVDDSHPFSATDIAEATESNVIGRPVEVGEEISFRILMKAPKREGTTISYWRLKAADGTPFGHKLWCHIDVTNAAVPPVPAPVPTLVSNGDQSPSPISFSPLPEVAGESSSDATLHALPDYQMQLMLLEAQNKRRLLMARQEQDNMTSRQSAPVSTETQESLPSPPEDPAERERFAHRLLALRQAALQRMRKDIEREKAQKEVEVKQETPVAEPVEAPTTPSPVRVEEAEKPQTQEEPVQEQQSKEEPVQELRSKASVMIFPQLEKESPVSSTYETATAKSQVEESKSENATLAAPSEHEGSEFFEDAESVEIMEASSDDGFLTDEEYDILDASDEEMP</sequence>
<dbReference type="Proteomes" id="UP000250140">
    <property type="component" value="Unassembled WGS sequence"/>
</dbReference>
<evidence type="ECO:0000259" key="5">
    <source>
        <dbReference type="SMART" id="SM00291"/>
    </source>
</evidence>
<reference evidence="6 7" key="1">
    <citation type="journal article" date="2016" name="Nat. Commun.">
        <title>Ectomycorrhizal ecology is imprinted in the genome of the dominant symbiotic fungus Cenococcum geophilum.</title>
        <authorList>
            <consortium name="DOE Joint Genome Institute"/>
            <person name="Peter M."/>
            <person name="Kohler A."/>
            <person name="Ohm R.A."/>
            <person name="Kuo A."/>
            <person name="Krutzmann J."/>
            <person name="Morin E."/>
            <person name="Arend M."/>
            <person name="Barry K.W."/>
            <person name="Binder M."/>
            <person name="Choi C."/>
            <person name="Clum A."/>
            <person name="Copeland A."/>
            <person name="Grisel N."/>
            <person name="Haridas S."/>
            <person name="Kipfer T."/>
            <person name="LaButti K."/>
            <person name="Lindquist E."/>
            <person name="Lipzen A."/>
            <person name="Maire R."/>
            <person name="Meier B."/>
            <person name="Mihaltcheva S."/>
            <person name="Molinier V."/>
            <person name="Murat C."/>
            <person name="Poggeler S."/>
            <person name="Quandt C.A."/>
            <person name="Sperisen C."/>
            <person name="Tritt A."/>
            <person name="Tisserant E."/>
            <person name="Crous P.W."/>
            <person name="Henrissat B."/>
            <person name="Nehls U."/>
            <person name="Egli S."/>
            <person name="Spatafora J.W."/>
            <person name="Grigoriev I.V."/>
            <person name="Martin F.M."/>
        </authorList>
    </citation>
    <scope>NUCLEOTIDE SEQUENCE [LARGE SCALE GENOMIC DNA]</scope>
    <source>
        <strain evidence="6 7">CBS 207.34</strain>
    </source>
</reference>
<dbReference type="EMBL" id="KV748496">
    <property type="protein sequence ID" value="OCL15006.1"/>
    <property type="molecule type" value="Genomic_DNA"/>
</dbReference>
<dbReference type="GO" id="GO:0008270">
    <property type="term" value="F:zinc ion binding"/>
    <property type="evidence" value="ECO:0007669"/>
    <property type="project" value="UniProtKB-KW"/>
</dbReference>
<dbReference type="InterPro" id="IPR000433">
    <property type="entry name" value="Znf_ZZ"/>
</dbReference>
<proteinExistence type="predicted"/>
<dbReference type="InterPro" id="IPR032350">
    <property type="entry name" value="Nbr1_FW"/>
</dbReference>
<keyword evidence="3" id="KW-0862">Zinc</keyword>
<feature type="compositionally biased region" description="Low complexity" evidence="4">
    <location>
        <begin position="112"/>
        <end position="135"/>
    </location>
</feature>
<feature type="region of interest" description="Disordered" evidence="4">
    <location>
        <begin position="893"/>
        <end position="999"/>
    </location>
</feature>
<feature type="region of interest" description="Disordered" evidence="4">
    <location>
        <begin position="837"/>
        <end position="866"/>
    </location>
</feature>
<dbReference type="CDD" id="cd14947">
    <property type="entry name" value="NBR1_like"/>
    <property type="match status" value="1"/>
</dbReference>
<feature type="compositionally biased region" description="Polar residues" evidence="4">
    <location>
        <begin position="964"/>
        <end position="976"/>
    </location>
</feature>
<feature type="domain" description="ZZ-type" evidence="5">
    <location>
        <begin position="401"/>
        <end position="443"/>
    </location>
</feature>
<dbReference type="PANTHER" id="PTHR20930:SF0">
    <property type="entry name" value="PROTEIN ILRUN"/>
    <property type="match status" value="1"/>
</dbReference>
<feature type="compositionally biased region" description="Basic and acidic residues" evidence="4">
    <location>
        <begin position="938"/>
        <end position="949"/>
    </location>
</feature>
<dbReference type="OrthoDB" id="661148at2759"/>
<dbReference type="Pfam" id="PF16158">
    <property type="entry name" value="N_BRCA1_IG"/>
    <property type="match status" value="1"/>
</dbReference>
<feature type="compositionally biased region" description="Polar residues" evidence="4">
    <location>
        <begin position="839"/>
        <end position="857"/>
    </location>
</feature>
<evidence type="ECO:0000256" key="1">
    <source>
        <dbReference type="ARBA" id="ARBA00022723"/>
    </source>
</evidence>
<dbReference type="CDD" id="cd02340">
    <property type="entry name" value="ZZ_NBR1_like"/>
    <property type="match status" value="2"/>
</dbReference>
<dbReference type="Pfam" id="PF00569">
    <property type="entry name" value="ZZ"/>
    <property type="match status" value="2"/>
</dbReference>
<dbReference type="PANTHER" id="PTHR20930">
    <property type="entry name" value="OVARIAN CARCINOMA ANTIGEN CA125-RELATED"/>
    <property type="match status" value="1"/>
</dbReference>
<evidence type="ECO:0000256" key="4">
    <source>
        <dbReference type="SAM" id="MobiDB-lite"/>
    </source>
</evidence>
<evidence type="ECO:0000256" key="2">
    <source>
        <dbReference type="ARBA" id="ARBA00022771"/>
    </source>
</evidence>
<feature type="domain" description="ZZ-type" evidence="5">
    <location>
        <begin position="331"/>
        <end position="378"/>
    </location>
</feature>
<dbReference type="AlphaFoldDB" id="A0A8E2FDK1"/>